<gene>
    <name evidence="2" type="ORF">LL038_03185</name>
</gene>
<dbReference type="AlphaFoldDB" id="A0AA47EJX4"/>
<evidence type="ECO:0000313" key="3">
    <source>
        <dbReference type="Proteomes" id="UP001164733"/>
    </source>
</evidence>
<keyword evidence="1" id="KW-0812">Transmembrane</keyword>
<proteinExistence type="predicted"/>
<protein>
    <submittedName>
        <fullName evidence="2">Uncharacterized protein</fullName>
    </submittedName>
</protein>
<evidence type="ECO:0000313" key="2">
    <source>
        <dbReference type="EMBL" id="WAG61271.1"/>
    </source>
</evidence>
<keyword evidence="1" id="KW-0472">Membrane</keyword>
<dbReference type="Proteomes" id="UP001164733">
    <property type="component" value="Chromosome"/>
</dbReference>
<reference evidence="2" key="1">
    <citation type="submission" date="2021-11" db="EMBL/GenBank/DDBJ databases">
        <title>Clostridia strains as spoilage organisms.</title>
        <authorList>
            <person name="Wambui J."/>
            <person name="Stevens M.J.A."/>
            <person name="Stephan R."/>
        </authorList>
    </citation>
    <scope>NUCLEOTIDE SEQUENCE</scope>
    <source>
        <strain evidence="2">CF009</strain>
    </source>
</reference>
<dbReference type="EMBL" id="CP086239">
    <property type="protein sequence ID" value="WAG61271.1"/>
    <property type="molecule type" value="Genomic_DNA"/>
</dbReference>
<organism evidence="2 3">
    <name type="scientific">Clostridium estertheticum</name>
    <dbReference type="NCBI Taxonomy" id="238834"/>
    <lineage>
        <taxon>Bacteria</taxon>
        <taxon>Bacillati</taxon>
        <taxon>Bacillota</taxon>
        <taxon>Clostridia</taxon>
        <taxon>Eubacteriales</taxon>
        <taxon>Clostridiaceae</taxon>
        <taxon>Clostridium</taxon>
    </lineage>
</organism>
<keyword evidence="1" id="KW-1133">Transmembrane helix</keyword>
<feature type="transmembrane region" description="Helical" evidence="1">
    <location>
        <begin position="7"/>
        <end position="27"/>
    </location>
</feature>
<accession>A0AA47EJX4</accession>
<sequence length="142" mass="16942">MQTKKGFILIYTILVGLVCLTIMMYIFDVQLSEVRYSTSNKKHVLKDDNYQRDKEYLMTLFFKYIDENEVQIKQEGINKFLFDNLSSSVKYGDALVTHTNSTNEFIFITSYDTLNNRHDYFILEDIEKKVKLIFIKTKYLKK</sequence>
<evidence type="ECO:0000256" key="1">
    <source>
        <dbReference type="SAM" id="Phobius"/>
    </source>
</evidence>
<name>A0AA47EJX4_9CLOT</name>
<dbReference type="RefSeq" id="WP_216122472.1">
    <property type="nucleotide sequence ID" value="NZ_CP086239.1"/>
</dbReference>